<dbReference type="Proteomes" id="UP000031967">
    <property type="component" value="Unassembled WGS sequence"/>
</dbReference>
<dbReference type="PANTHER" id="PTHR32114">
    <property type="entry name" value="ABC TRANSPORTER ABCH.3"/>
    <property type="match status" value="1"/>
</dbReference>
<gene>
    <name evidence="6" type="ORF">SD70_01970</name>
</gene>
<name>A0ABR5AMX5_9BACL</name>
<keyword evidence="7" id="KW-1185">Reference proteome</keyword>
<feature type="coiled-coil region" evidence="4">
    <location>
        <begin position="737"/>
        <end position="764"/>
    </location>
</feature>
<dbReference type="EMBL" id="JXAK01000002">
    <property type="protein sequence ID" value="KIL42306.1"/>
    <property type="molecule type" value="Genomic_DNA"/>
</dbReference>
<evidence type="ECO:0000313" key="7">
    <source>
        <dbReference type="Proteomes" id="UP000031967"/>
    </source>
</evidence>
<evidence type="ECO:0000256" key="1">
    <source>
        <dbReference type="ARBA" id="ARBA00006930"/>
    </source>
</evidence>
<dbReference type="InterPro" id="IPR038729">
    <property type="entry name" value="Rad50/SbcC_AAA"/>
</dbReference>
<dbReference type="Pfam" id="PF13476">
    <property type="entry name" value="AAA_23"/>
    <property type="match status" value="1"/>
</dbReference>
<keyword evidence="4" id="KW-0175">Coiled coil</keyword>
<dbReference type="RefSeq" id="WP_041045094.1">
    <property type="nucleotide sequence ID" value="NZ_JXAK01000002.1"/>
</dbReference>
<feature type="domain" description="Rad50/SbcC-type AAA" evidence="5">
    <location>
        <begin position="226"/>
        <end position="492"/>
    </location>
</feature>
<evidence type="ECO:0000256" key="4">
    <source>
        <dbReference type="SAM" id="Coils"/>
    </source>
</evidence>
<evidence type="ECO:0000256" key="3">
    <source>
        <dbReference type="ARBA" id="ARBA00013368"/>
    </source>
</evidence>
<protein>
    <recommendedName>
        <fullName evidence="3">Nuclease SbcCD subunit C</fullName>
    </recommendedName>
</protein>
<reference evidence="6 7" key="1">
    <citation type="submission" date="2014-12" db="EMBL/GenBank/DDBJ databases">
        <title>Draft genome sequence of Paenibacillus kamchatkensis strain B-2647.</title>
        <authorList>
            <person name="Karlyshev A.V."/>
            <person name="Kudryashova E.B."/>
        </authorList>
    </citation>
    <scope>NUCLEOTIDE SEQUENCE [LARGE SCALE GENOMIC DNA]</scope>
    <source>
        <strain evidence="6 7">VKM B-2647</strain>
    </source>
</reference>
<evidence type="ECO:0000259" key="5">
    <source>
        <dbReference type="Pfam" id="PF13476"/>
    </source>
</evidence>
<dbReference type="InterPro" id="IPR027417">
    <property type="entry name" value="P-loop_NTPase"/>
</dbReference>
<comment type="caution">
    <text evidence="6">The sequence shown here is derived from an EMBL/GenBank/DDBJ whole genome shotgun (WGS) entry which is preliminary data.</text>
</comment>
<dbReference type="CDD" id="cd00267">
    <property type="entry name" value="ABC_ATPase"/>
    <property type="match status" value="1"/>
</dbReference>
<evidence type="ECO:0000256" key="2">
    <source>
        <dbReference type="ARBA" id="ARBA00011322"/>
    </source>
</evidence>
<dbReference type="SUPFAM" id="SSF52540">
    <property type="entry name" value="P-loop containing nucleoside triphosphate hydrolases"/>
    <property type="match status" value="1"/>
</dbReference>
<accession>A0ABR5AMX5</accession>
<dbReference type="Gene3D" id="3.40.50.300">
    <property type="entry name" value="P-loop containing nucleotide triphosphate hydrolases"/>
    <property type="match status" value="2"/>
</dbReference>
<comment type="similarity">
    <text evidence="1">Belongs to the SMC family. SbcC subfamily.</text>
</comment>
<feature type="coiled-coil region" evidence="4">
    <location>
        <begin position="678"/>
        <end position="705"/>
    </location>
</feature>
<organism evidence="6 7">
    <name type="scientific">Gordoniibacillus kamchatkensis</name>
    <dbReference type="NCBI Taxonomy" id="1590651"/>
    <lineage>
        <taxon>Bacteria</taxon>
        <taxon>Bacillati</taxon>
        <taxon>Bacillota</taxon>
        <taxon>Bacilli</taxon>
        <taxon>Bacillales</taxon>
        <taxon>Paenibacillaceae</taxon>
        <taxon>Gordoniibacillus</taxon>
    </lineage>
</organism>
<dbReference type="Gene3D" id="1.10.287.510">
    <property type="entry name" value="Helix hairpin bin"/>
    <property type="match status" value="1"/>
</dbReference>
<comment type="subunit">
    <text evidence="2">Heterodimer of SbcC and SbcD.</text>
</comment>
<proteinExistence type="inferred from homology"/>
<sequence>MPNWIEAIRRCGLTYIRTHLFDDRLEIYESLHKRGDMTLGKYLVVPIGLDLFMDISASGDSFRRFEDEVVAPFYFKLKGDWGWNLYVAFVLEAPDYARIPGERLSRVERGKRYGKKTVICADELPEKLPLAKIPGRLGGSAAADPLHDWRQTLAPEGLLFCLNNFSKQPLQSFVENGAAPEPELPAPAAGTGERLPARPIGPIAALHFGDRFRRHFLAGAPALEFAQVNLLAGPNGMGKTSVLECIELAFTGAIQRNLLVDRTLSEEWNGRIVFAGDGESFDGIPEEPEKKQRETVYYKHKVAPRGQSQLNRAFHQYNYFSSEAVYQFCFGGGDEIDYRAAFARVIYGEQLERFEQCWTQHLEEFSKWRKRLSDERDECLEALYEAEREGSQQTGLMLDRARADLRQIARWMSRCRIAYPTPDESDGLEQIEQWLHQVKPLLHEWDVISKPFALLQPQDPQNGAQLKEQEAANRNAITEMRKQIGQLQERLEALPPASGLEEALSQDQAEFDRRRSELDRLERIVKQLDNAGALFDQRDSRQRRTQVARQLVQAEAAIRSLTDIVNLYGHLADAPLPDIGTSELQERIQALAAQRLEAGRLSEQTAQRIGEQRERAGKLQRIVAELKSYGRRYTHLHPHDSRCPLCGHDHETAQYLAKAIDSSLEADENALGELMAEADSLGTELQSLDGELAQLREQLRTAEGLAEARTYLRGREDVAEASSLGDNSGPDAVQAVLAEVRRQLDSLKLQLHELQQEAAAWDRRGFTPEAMRQLDSLLREPVVAACMERPGTAISHANLMERLRERLAGLSDTVETARFRLAVSQEKLSQANQARSDIVQQIAGLTAKEQQLVLQAGRLHELRQAWQRLSEHNVRLQEQQAWSEWRQYLQKLMLAAEQLGEALKPRLLTEQQAREAERLAARLDQLAGMLARCSRAVDVLSGLRSLAEYGDDFVRSNFAAISSLFAQLHAPNEFERLEWSAEGKIVAVRKAGREPCAIHRMSTGQRTSVILAIFFIMHLVMESAPQLLLLDEPVANMDELNVLGLLDFLRQLTVTRGTQLFFTTANPQIATLFRRKFSFLGQSFRAFNLRRDADGPIRVSVQQFAPHQEKPVPLSTA</sequence>
<evidence type="ECO:0000313" key="6">
    <source>
        <dbReference type="EMBL" id="KIL42306.1"/>
    </source>
</evidence>
<dbReference type="PANTHER" id="PTHR32114:SF2">
    <property type="entry name" value="ABC TRANSPORTER ABCH.3"/>
    <property type="match status" value="1"/>
</dbReference>